<sequence>MEIIELSWFKPTGAFLEESSKVETEVRATLTDDPRIKLEPERIKVAEHILDVAQKPLFELLIAGFCRTFSTLVEQAFDREDKYKKAAFSVSWMKFLASFHPGKPTQERMIFERLLANLSTSPRDDVHCVVSVIHAIVYEIIHEHVRLRKTKSGTAADGFNGGRCQLLKESDDTLFRYCGAALQRMIKLRKETLAGKKGRGDLSEKRKPVMEQELEILLQLVMNDKSDIT</sequence>
<keyword evidence="2" id="KW-1185">Reference proteome</keyword>
<dbReference type="AlphaFoldDB" id="A0A2B4S332"/>
<evidence type="ECO:0000313" key="2">
    <source>
        <dbReference type="Proteomes" id="UP000225706"/>
    </source>
</evidence>
<protein>
    <submittedName>
        <fullName evidence="1">Uncharacterized protein</fullName>
    </submittedName>
</protein>
<comment type="caution">
    <text evidence="1">The sequence shown here is derived from an EMBL/GenBank/DDBJ whole genome shotgun (WGS) entry which is preliminary data.</text>
</comment>
<reference evidence="2" key="1">
    <citation type="journal article" date="2017" name="bioRxiv">
        <title>Comparative analysis of the genomes of Stylophora pistillata and Acropora digitifera provides evidence for extensive differences between species of corals.</title>
        <authorList>
            <person name="Voolstra C.R."/>
            <person name="Li Y."/>
            <person name="Liew Y.J."/>
            <person name="Baumgarten S."/>
            <person name="Zoccola D."/>
            <person name="Flot J.-F."/>
            <person name="Tambutte S."/>
            <person name="Allemand D."/>
            <person name="Aranda M."/>
        </authorList>
    </citation>
    <scope>NUCLEOTIDE SEQUENCE [LARGE SCALE GENOMIC DNA]</scope>
</reference>
<accession>A0A2B4S332</accession>
<dbReference type="EMBL" id="LSMT01000223">
    <property type="protein sequence ID" value="PFX22968.1"/>
    <property type="molecule type" value="Genomic_DNA"/>
</dbReference>
<gene>
    <name evidence="1" type="ORF">AWC38_SpisGene12497</name>
</gene>
<name>A0A2B4S332_STYPI</name>
<proteinExistence type="predicted"/>
<evidence type="ECO:0000313" key="1">
    <source>
        <dbReference type="EMBL" id="PFX22968.1"/>
    </source>
</evidence>
<organism evidence="1 2">
    <name type="scientific">Stylophora pistillata</name>
    <name type="common">Smooth cauliflower coral</name>
    <dbReference type="NCBI Taxonomy" id="50429"/>
    <lineage>
        <taxon>Eukaryota</taxon>
        <taxon>Metazoa</taxon>
        <taxon>Cnidaria</taxon>
        <taxon>Anthozoa</taxon>
        <taxon>Hexacorallia</taxon>
        <taxon>Scleractinia</taxon>
        <taxon>Astrocoeniina</taxon>
        <taxon>Pocilloporidae</taxon>
        <taxon>Stylophora</taxon>
    </lineage>
</organism>
<dbReference type="Proteomes" id="UP000225706">
    <property type="component" value="Unassembled WGS sequence"/>
</dbReference>